<proteinExistence type="inferred from homology"/>
<dbReference type="PANTHER" id="PTHR21047">
    <property type="entry name" value="DTDP-6-DEOXY-D-GLUCOSE-3,5 EPIMERASE"/>
    <property type="match status" value="1"/>
</dbReference>
<dbReference type="Gene3D" id="2.60.120.10">
    <property type="entry name" value="Jelly Rolls"/>
    <property type="match status" value="1"/>
</dbReference>
<dbReference type="Pfam" id="PF00908">
    <property type="entry name" value="dTDP_sugar_isom"/>
    <property type="match status" value="1"/>
</dbReference>
<keyword evidence="3 4" id="KW-0413">Isomerase</keyword>
<dbReference type="InterPro" id="IPR011051">
    <property type="entry name" value="RmlC_Cupin_sf"/>
</dbReference>
<comment type="subunit">
    <text evidence="3">Homodimer.</text>
</comment>
<dbReference type="GO" id="GO:0000271">
    <property type="term" value="P:polysaccharide biosynthetic process"/>
    <property type="evidence" value="ECO:0007669"/>
    <property type="project" value="TreeGrafter"/>
</dbReference>
<dbReference type="InterPro" id="IPR014710">
    <property type="entry name" value="RmlC-like_jellyroll"/>
</dbReference>
<dbReference type="GO" id="GO:0008830">
    <property type="term" value="F:dTDP-4-dehydrorhamnose 3,5-epimerase activity"/>
    <property type="evidence" value="ECO:0007669"/>
    <property type="project" value="UniProtKB-UniRule"/>
</dbReference>
<keyword evidence="5" id="KW-1185">Reference proteome</keyword>
<dbReference type="UniPathway" id="UPA00124"/>
<gene>
    <name evidence="4" type="primary">rfbC</name>
    <name evidence="4" type="ORF">SD1D_0899</name>
</gene>
<dbReference type="EC" id="5.1.3.13" evidence="3"/>
<feature type="active site" description="Proton acceptor" evidence="1">
    <location>
        <position position="62"/>
    </location>
</feature>
<dbReference type="InterPro" id="IPR000888">
    <property type="entry name" value="RmlC-like"/>
</dbReference>
<evidence type="ECO:0000313" key="5">
    <source>
        <dbReference type="Proteomes" id="UP000196053"/>
    </source>
</evidence>
<organism evidence="4 5">
    <name type="scientific">Herbinix luporum</name>
    <dbReference type="NCBI Taxonomy" id="1679721"/>
    <lineage>
        <taxon>Bacteria</taxon>
        <taxon>Bacillati</taxon>
        <taxon>Bacillota</taxon>
        <taxon>Clostridia</taxon>
        <taxon>Lachnospirales</taxon>
        <taxon>Lachnospiraceae</taxon>
        <taxon>Herbinix</taxon>
    </lineage>
</organism>
<dbReference type="RefSeq" id="WP_058257812.1">
    <property type="nucleotide sequence ID" value="NZ_DUPS01000036.1"/>
</dbReference>
<feature type="active site" description="Proton donor" evidence="1">
    <location>
        <position position="132"/>
    </location>
</feature>
<dbReference type="OrthoDB" id="9800680at2"/>
<name>A0A0K8J459_9FIRM</name>
<dbReference type="NCBIfam" id="TIGR01221">
    <property type="entry name" value="rmlC"/>
    <property type="match status" value="1"/>
</dbReference>
<dbReference type="GO" id="GO:0005829">
    <property type="term" value="C:cytosol"/>
    <property type="evidence" value="ECO:0007669"/>
    <property type="project" value="TreeGrafter"/>
</dbReference>
<evidence type="ECO:0000313" key="4">
    <source>
        <dbReference type="EMBL" id="CUH92446.1"/>
    </source>
</evidence>
<dbReference type="AlphaFoldDB" id="A0A0K8J459"/>
<comment type="similarity">
    <text evidence="3">Belongs to the dTDP-4-dehydrorhamnose 3,5-epimerase family.</text>
</comment>
<comment type="pathway">
    <text evidence="3">Carbohydrate biosynthesis; dTDP-L-rhamnose biosynthesis.</text>
</comment>
<comment type="function">
    <text evidence="3">Catalyzes the epimerization of the C3' and C5'positions of dTDP-6-deoxy-D-xylo-4-hexulose, forming dTDP-6-deoxy-L-lyxo-4-hexulose.</text>
</comment>
<protein>
    <recommendedName>
        <fullName evidence="3">dTDP-4-dehydrorhamnose 3,5-epimerase</fullName>
        <ecNumber evidence="3">5.1.3.13</ecNumber>
    </recommendedName>
    <alternativeName>
        <fullName evidence="3">Thymidine diphospho-4-keto-rhamnose 3,5-epimerase</fullName>
    </alternativeName>
</protein>
<feature type="site" description="Participates in a stacking interaction with the thymidine ring of dTDP-4-oxo-6-deoxyglucose" evidence="2">
    <location>
        <position position="138"/>
    </location>
</feature>
<evidence type="ECO:0000256" key="1">
    <source>
        <dbReference type="PIRSR" id="PIRSR600888-1"/>
    </source>
</evidence>
<reference evidence="5" key="1">
    <citation type="submission" date="2015-09" db="EMBL/GenBank/DDBJ databases">
        <authorList>
            <person name="Wibberg D."/>
        </authorList>
    </citation>
    <scope>NUCLEOTIDE SEQUENCE [LARGE SCALE GENOMIC DNA]</scope>
    <source>
        <strain evidence="5">SD1D</strain>
    </source>
</reference>
<dbReference type="GO" id="GO:0019305">
    <property type="term" value="P:dTDP-rhamnose biosynthetic process"/>
    <property type="evidence" value="ECO:0007669"/>
    <property type="project" value="UniProtKB-UniRule"/>
</dbReference>
<dbReference type="CDD" id="cd00438">
    <property type="entry name" value="cupin_RmlC"/>
    <property type="match status" value="1"/>
</dbReference>
<evidence type="ECO:0000256" key="3">
    <source>
        <dbReference type="RuleBase" id="RU364069"/>
    </source>
</evidence>
<dbReference type="EMBL" id="LN879430">
    <property type="protein sequence ID" value="CUH92446.1"/>
    <property type="molecule type" value="Genomic_DNA"/>
</dbReference>
<dbReference type="SUPFAM" id="SSF51182">
    <property type="entry name" value="RmlC-like cupins"/>
    <property type="match status" value="1"/>
</dbReference>
<accession>A0A0K8J459</accession>
<sequence length="183" mass="21348">MDIIKTSIQDLYIIQPQVFGDSRGWFTESWSKKAFEEAGLYYDFVQDNHSFSANKGVLRGLHYQKGEAAQAKLVRCTRGAVLDVVVDMRKGSPTYMKWEAVELSCQNHRQLLIPRGFLHGFLTLTDNVEFQYKVDNYYNQEADRSIRWDDPEINIDWGVKDPILSDKDKNAPFLRDSDIDFYY</sequence>
<dbReference type="Proteomes" id="UP000196053">
    <property type="component" value="Chromosome I"/>
</dbReference>
<evidence type="ECO:0000256" key="2">
    <source>
        <dbReference type="PIRSR" id="PIRSR600888-3"/>
    </source>
</evidence>
<comment type="catalytic activity">
    <reaction evidence="3">
        <text>dTDP-4-dehydro-6-deoxy-alpha-D-glucose = dTDP-4-dehydro-beta-L-rhamnose</text>
        <dbReference type="Rhea" id="RHEA:16969"/>
        <dbReference type="ChEBI" id="CHEBI:57649"/>
        <dbReference type="ChEBI" id="CHEBI:62830"/>
        <dbReference type="EC" id="5.1.3.13"/>
    </reaction>
</comment>
<dbReference type="PANTHER" id="PTHR21047:SF2">
    <property type="entry name" value="THYMIDINE DIPHOSPHO-4-KETO-RHAMNOSE 3,5-EPIMERASE"/>
    <property type="match status" value="1"/>
</dbReference>
<dbReference type="KEGG" id="hsd:SD1D_0899"/>